<accession>A0A392TXV5</accession>
<dbReference type="AlphaFoldDB" id="A0A392TXV5"/>
<comment type="caution">
    <text evidence="1">The sequence shown here is derived from an EMBL/GenBank/DDBJ whole genome shotgun (WGS) entry which is preliminary data.</text>
</comment>
<proteinExistence type="predicted"/>
<protein>
    <submittedName>
        <fullName evidence="1">Uncharacterized protein</fullName>
    </submittedName>
</protein>
<keyword evidence="2" id="KW-1185">Reference proteome</keyword>
<name>A0A392TXV5_9FABA</name>
<feature type="non-terminal residue" evidence="1">
    <location>
        <position position="1"/>
    </location>
</feature>
<dbReference type="EMBL" id="LXQA010686486">
    <property type="protein sequence ID" value="MCI65993.1"/>
    <property type="molecule type" value="Genomic_DNA"/>
</dbReference>
<evidence type="ECO:0000313" key="2">
    <source>
        <dbReference type="Proteomes" id="UP000265520"/>
    </source>
</evidence>
<reference evidence="1 2" key="1">
    <citation type="journal article" date="2018" name="Front. Plant Sci.">
        <title>Red Clover (Trifolium pratense) and Zigzag Clover (T. medium) - A Picture of Genomic Similarities and Differences.</title>
        <authorList>
            <person name="Dluhosova J."/>
            <person name="Istvanek J."/>
            <person name="Nedelnik J."/>
            <person name="Repkova J."/>
        </authorList>
    </citation>
    <scope>NUCLEOTIDE SEQUENCE [LARGE SCALE GENOMIC DNA]</scope>
    <source>
        <strain evidence="2">cv. 10/8</strain>
        <tissue evidence="1">Leaf</tissue>
    </source>
</reference>
<dbReference type="Proteomes" id="UP000265520">
    <property type="component" value="Unassembled WGS sequence"/>
</dbReference>
<evidence type="ECO:0000313" key="1">
    <source>
        <dbReference type="EMBL" id="MCI65993.1"/>
    </source>
</evidence>
<organism evidence="1 2">
    <name type="scientific">Trifolium medium</name>
    <dbReference type="NCBI Taxonomy" id="97028"/>
    <lineage>
        <taxon>Eukaryota</taxon>
        <taxon>Viridiplantae</taxon>
        <taxon>Streptophyta</taxon>
        <taxon>Embryophyta</taxon>
        <taxon>Tracheophyta</taxon>
        <taxon>Spermatophyta</taxon>
        <taxon>Magnoliopsida</taxon>
        <taxon>eudicotyledons</taxon>
        <taxon>Gunneridae</taxon>
        <taxon>Pentapetalae</taxon>
        <taxon>rosids</taxon>
        <taxon>fabids</taxon>
        <taxon>Fabales</taxon>
        <taxon>Fabaceae</taxon>
        <taxon>Papilionoideae</taxon>
        <taxon>50 kb inversion clade</taxon>
        <taxon>NPAAA clade</taxon>
        <taxon>Hologalegina</taxon>
        <taxon>IRL clade</taxon>
        <taxon>Trifolieae</taxon>
        <taxon>Trifolium</taxon>
    </lineage>
</organism>
<sequence>RGWRVTPVCEKDVSGRLGHWRVTQLHPARRAAS</sequence>